<evidence type="ECO:0000313" key="4">
    <source>
        <dbReference type="EMBL" id="OTG25750.1"/>
    </source>
</evidence>
<dbReference type="Proteomes" id="UP000215914">
    <property type="component" value="Chromosome 5"/>
</dbReference>
<feature type="region of interest" description="Disordered" evidence="1">
    <location>
        <begin position="222"/>
        <end position="250"/>
    </location>
</feature>
<feature type="compositionally biased region" description="Polar residues" evidence="1">
    <location>
        <begin position="230"/>
        <end position="244"/>
    </location>
</feature>
<evidence type="ECO:0000313" key="3">
    <source>
        <dbReference type="EMBL" id="KAF5806425.1"/>
    </source>
</evidence>
<gene>
    <name evidence="4" type="primary">ZCF37</name>
    <name evidence="4" type="ORF">HannXRQ_Chr05g0150961</name>
    <name evidence="3" type="ORF">HanXRQr2_Chr05g0221321</name>
</gene>
<dbReference type="PANTHER" id="PTHR35275">
    <property type="entry name" value="ZCF37"/>
    <property type="match status" value="1"/>
</dbReference>
<name>A0A251UQT7_HELAN</name>
<dbReference type="EMBL" id="CM007894">
    <property type="protein sequence ID" value="OTG25750.1"/>
    <property type="molecule type" value="Genomic_DNA"/>
</dbReference>
<evidence type="ECO:0000256" key="2">
    <source>
        <dbReference type="SAM" id="Phobius"/>
    </source>
</evidence>
<keyword evidence="2" id="KW-0472">Membrane</keyword>
<reference evidence="3 5" key="1">
    <citation type="journal article" date="2017" name="Nature">
        <title>The sunflower genome provides insights into oil metabolism, flowering and Asterid evolution.</title>
        <authorList>
            <person name="Badouin H."/>
            <person name="Gouzy J."/>
            <person name="Grassa C.J."/>
            <person name="Murat F."/>
            <person name="Staton S.E."/>
            <person name="Cottret L."/>
            <person name="Lelandais-Briere C."/>
            <person name="Owens G.L."/>
            <person name="Carrere S."/>
            <person name="Mayjonade B."/>
            <person name="Legrand L."/>
            <person name="Gill N."/>
            <person name="Kane N.C."/>
            <person name="Bowers J.E."/>
            <person name="Hubner S."/>
            <person name="Bellec A."/>
            <person name="Berard A."/>
            <person name="Berges H."/>
            <person name="Blanchet N."/>
            <person name="Boniface M.C."/>
            <person name="Brunel D."/>
            <person name="Catrice O."/>
            <person name="Chaidir N."/>
            <person name="Claudel C."/>
            <person name="Donnadieu C."/>
            <person name="Faraut T."/>
            <person name="Fievet G."/>
            <person name="Helmstetter N."/>
            <person name="King M."/>
            <person name="Knapp S.J."/>
            <person name="Lai Z."/>
            <person name="Le Paslier M.C."/>
            <person name="Lippi Y."/>
            <person name="Lorenzon L."/>
            <person name="Mandel J.R."/>
            <person name="Marage G."/>
            <person name="Marchand G."/>
            <person name="Marquand E."/>
            <person name="Bret-Mestries E."/>
            <person name="Morien E."/>
            <person name="Nambeesan S."/>
            <person name="Nguyen T."/>
            <person name="Pegot-Espagnet P."/>
            <person name="Pouilly N."/>
            <person name="Raftis F."/>
            <person name="Sallet E."/>
            <person name="Schiex T."/>
            <person name="Thomas J."/>
            <person name="Vandecasteele C."/>
            <person name="Vares D."/>
            <person name="Vear F."/>
            <person name="Vautrin S."/>
            <person name="Crespi M."/>
            <person name="Mangin B."/>
            <person name="Burke J.M."/>
            <person name="Salse J."/>
            <person name="Munos S."/>
            <person name="Vincourt P."/>
            <person name="Rieseberg L.H."/>
            <person name="Langlade N.B."/>
        </authorList>
    </citation>
    <scope>NUCLEOTIDE SEQUENCE [LARGE SCALE GENOMIC DNA]</scope>
    <source>
        <strain evidence="5">cv. SF193</strain>
        <tissue evidence="3">Leaves</tissue>
    </source>
</reference>
<evidence type="ECO:0000313" key="5">
    <source>
        <dbReference type="Proteomes" id="UP000215914"/>
    </source>
</evidence>
<proteinExistence type="predicted"/>
<dbReference type="Gramene" id="mRNA:HanXRQr2_Chr05g0221321">
    <property type="protein sequence ID" value="CDS:HanXRQr2_Chr05g0221321.1"/>
    <property type="gene ID" value="HanXRQr2_Chr05g0221321"/>
</dbReference>
<dbReference type="InParanoid" id="A0A251UQT7"/>
<dbReference type="InterPro" id="IPR045880">
    <property type="entry name" value="ZCF37"/>
</dbReference>
<reference evidence="3" key="3">
    <citation type="submission" date="2020-06" db="EMBL/GenBank/DDBJ databases">
        <title>Helianthus annuus Genome sequencing and assembly Release 2.</title>
        <authorList>
            <person name="Gouzy J."/>
            <person name="Langlade N."/>
            <person name="Munos S."/>
        </authorList>
    </citation>
    <scope>NUCLEOTIDE SEQUENCE</scope>
    <source>
        <tissue evidence="3">Leaves</tissue>
    </source>
</reference>
<feature type="region of interest" description="Disordered" evidence="1">
    <location>
        <begin position="105"/>
        <end position="125"/>
    </location>
</feature>
<keyword evidence="2" id="KW-0812">Transmembrane</keyword>
<keyword evidence="5" id="KW-1185">Reference proteome</keyword>
<feature type="transmembrane region" description="Helical" evidence="2">
    <location>
        <begin position="164"/>
        <end position="197"/>
    </location>
</feature>
<dbReference type="FunCoup" id="A0A251UQT7">
    <property type="interactions" value="255"/>
</dbReference>
<dbReference type="OMA" id="RGWLENP"/>
<dbReference type="OrthoDB" id="1932497at2759"/>
<sequence>MAFICGSGIQEDNFEDICMLPSTPQRKITRRRHSFGIRSNKDNKNPYSSRGLDKFEALLADLDGKRQKIFTQKGSEDISLVRFVYTNANDVKPIVVKVKDQRKQEKEQKHKLEEEAKTPVLSPEHHPVGGGDKVVPLAKPHVVSKKSVGFGQVRRKFSEWWRPWYCLPLFVILILVFLVFFGRSFAILCTSIGWYLVPMMNRGWLENPKRVKKTMRKEYSRKLSEKMVTSPRSSVLNSGPMNTQPHRKSF</sequence>
<dbReference type="AlphaFoldDB" id="A0A251UQT7"/>
<accession>A0A251UQT7</accession>
<protein>
    <submittedName>
        <fullName evidence="4">Putative ZCF37</fullName>
    </submittedName>
</protein>
<evidence type="ECO:0000256" key="1">
    <source>
        <dbReference type="SAM" id="MobiDB-lite"/>
    </source>
</evidence>
<dbReference type="PANTHER" id="PTHR35275:SF1">
    <property type="entry name" value="OS07G0585900 PROTEIN"/>
    <property type="match status" value="1"/>
</dbReference>
<keyword evidence="2" id="KW-1133">Transmembrane helix</keyword>
<dbReference type="EMBL" id="MNCJ02000320">
    <property type="protein sequence ID" value="KAF5806425.1"/>
    <property type="molecule type" value="Genomic_DNA"/>
</dbReference>
<organism evidence="4 5">
    <name type="scientific">Helianthus annuus</name>
    <name type="common">Common sunflower</name>
    <dbReference type="NCBI Taxonomy" id="4232"/>
    <lineage>
        <taxon>Eukaryota</taxon>
        <taxon>Viridiplantae</taxon>
        <taxon>Streptophyta</taxon>
        <taxon>Embryophyta</taxon>
        <taxon>Tracheophyta</taxon>
        <taxon>Spermatophyta</taxon>
        <taxon>Magnoliopsida</taxon>
        <taxon>eudicotyledons</taxon>
        <taxon>Gunneridae</taxon>
        <taxon>Pentapetalae</taxon>
        <taxon>asterids</taxon>
        <taxon>campanulids</taxon>
        <taxon>Asterales</taxon>
        <taxon>Asteraceae</taxon>
        <taxon>Asteroideae</taxon>
        <taxon>Heliantheae alliance</taxon>
        <taxon>Heliantheae</taxon>
        <taxon>Helianthus</taxon>
    </lineage>
</organism>
<reference evidence="4" key="2">
    <citation type="submission" date="2017-02" db="EMBL/GenBank/DDBJ databases">
        <title>Sunflower complete genome.</title>
        <authorList>
            <person name="Langlade N."/>
            <person name="Munos S."/>
        </authorList>
    </citation>
    <scope>NUCLEOTIDE SEQUENCE [LARGE SCALE GENOMIC DNA]</scope>
    <source>
        <tissue evidence="4">Leaves</tissue>
    </source>
</reference>